<feature type="region of interest" description="Disordered" evidence="1">
    <location>
        <begin position="1"/>
        <end position="54"/>
    </location>
</feature>
<dbReference type="AlphaFoldDB" id="A0AAV2DXE4"/>
<evidence type="ECO:0000256" key="1">
    <source>
        <dbReference type="SAM" id="MobiDB-lite"/>
    </source>
</evidence>
<reference evidence="2 3" key="1">
    <citation type="submission" date="2024-04" db="EMBL/GenBank/DDBJ databases">
        <authorList>
            <person name="Fracassetti M."/>
        </authorList>
    </citation>
    <scope>NUCLEOTIDE SEQUENCE [LARGE SCALE GENOMIC DNA]</scope>
</reference>
<organism evidence="2 3">
    <name type="scientific">Linum trigynum</name>
    <dbReference type="NCBI Taxonomy" id="586398"/>
    <lineage>
        <taxon>Eukaryota</taxon>
        <taxon>Viridiplantae</taxon>
        <taxon>Streptophyta</taxon>
        <taxon>Embryophyta</taxon>
        <taxon>Tracheophyta</taxon>
        <taxon>Spermatophyta</taxon>
        <taxon>Magnoliopsida</taxon>
        <taxon>eudicotyledons</taxon>
        <taxon>Gunneridae</taxon>
        <taxon>Pentapetalae</taxon>
        <taxon>rosids</taxon>
        <taxon>fabids</taxon>
        <taxon>Malpighiales</taxon>
        <taxon>Linaceae</taxon>
        <taxon>Linum</taxon>
    </lineage>
</organism>
<gene>
    <name evidence="2" type="ORF">LTRI10_LOCUS19834</name>
</gene>
<evidence type="ECO:0000313" key="3">
    <source>
        <dbReference type="Proteomes" id="UP001497516"/>
    </source>
</evidence>
<name>A0AAV2DXE4_9ROSI</name>
<sequence>MSKLPSPGAPSGDAPPNEGQAPDVIKLLEKHFSPDPNQESGGWTPRGSKEAPAKDAVLLQWRRLAVLVGKH</sequence>
<dbReference type="EMBL" id="OZ034816">
    <property type="protein sequence ID" value="CAL1378237.1"/>
    <property type="molecule type" value="Genomic_DNA"/>
</dbReference>
<accession>A0AAV2DXE4</accession>
<proteinExistence type="predicted"/>
<keyword evidence="3" id="KW-1185">Reference proteome</keyword>
<evidence type="ECO:0000313" key="2">
    <source>
        <dbReference type="EMBL" id="CAL1378237.1"/>
    </source>
</evidence>
<protein>
    <submittedName>
        <fullName evidence="2">Uncharacterized protein</fullName>
    </submittedName>
</protein>
<dbReference type="Proteomes" id="UP001497516">
    <property type="component" value="Chromosome 3"/>
</dbReference>
<feature type="compositionally biased region" description="Low complexity" evidence="1">
    <location>
        <begin position="1"/>
        <end position="16"/>
    </location>
</feature>